<dbReference type="PANTHER" id="PTHR23419:SF8">
    <property type="entry name" value="FI09726P"/>
    <property type="match status" value="1"/>
</dbReference>
<evidence type="ECO:0000256" key="1">
    <source>
        <dbReference type="ARBA" id="ARBA00010169"/>
    </source>
</evidence>
<comment type="similarity">
    <text evidence="1">Belongs to the CutA family.</text>
</comment>
<organism evidence="2 3">
    <name type="scientific">Candidatus Magnetaquiglobus chichijimensis</name>
    <dbReference type="NCBI Taxonomy" id="3141448"/>
    <lineage>
        <taxon>Bacteria</taxon>
        <taxon>Pseudomonadati</taxon>
        <taxon>Pseudomonadota</taxon>
        <taxon>Magnetococcia</taxon>
        <taxon>Magnetococcales</taxon>
        <taxon>Candidatus Magnetaquicoccaceae</taxon>
        <taxon>Candidatus Magnetaquiglobus</taxon>
    </lineage>
</organism>
<name>A0ABQ0CBZ2_9PROT</name>
<reference evidence="2 3" key="1">
    <citation type="submission" date="2024-09" db="EMBL/GenBank/DDBJ databases">
        <title>Draft genome sequence of Candidatus Magnetaquicoccaceae bacterium FCR-1.</title>
        <authorList>
            <person name="Shimoshige H."/>
            <person name="Shimamura S."/>
            <person name="Taoka A."/>
            <person name="Kobayashi H."/>
            <person name="Maekawa T."/>
        </authorList>
    </citation>
    <scope>NUCLEOTIDE SEQUENCE [LARGE SCALE GENOMIC DNA]</scope>
    <source>
        <strain evidence="2 3">FCR-1</strain>
    </source>
</reference>
<dbReference type="InterPro" id="IPR011322">
    <property type="entry name" value="N-reg_PII-like_a/b"/>
</dbReference>
<dbReference type="Pfam" id="PF03091">
    <property type="entry name" value="CutA1"/>
    <property type="match status" value="1"/>
</dbReference>
<dbReference type="EMBL" id="BAAFGK010000005">
    <property type="protein sequence ID" value="GAB0058410.1"/>
    <property type="molecule type" value="Genomic_DNA"/>
</dbReference>
<comment type="caution">
    <text evidence="2">The sequence shown here is derived from an EMBL/GenBank/DDBJ whole genome shotgun (WGS) entry which is preliminary data.</text>
</comment>
<keyword evidence="3" id="KW-1185">Reference proteome</keyword>
<dbReference type="Proteomes" id="UP001628193">
    <property type="component" value="Unassembled WGS sequence"/>
</dbReference>
<evidence type="ECO:0000313" key="2">
    <source>
        <dbReference type="EMBL" id="GAB0058410.1"/>
    </source>
</evidence>
<dbReference type="PANTHER" id="PTHR23419">
    <property type="entry name" value="DIVALENT CATION TOLERANCE CUTA-RELATED"/>
    <property type="match status" value="1"/>
</dbReference>
<dbReference type="InterPro" id="IPR015867">
    <property type="entry name" value="N-reg_PII/ATP_PRibTrfase_C"/>
</dbReference>
<accession>A0ABQ0CBZ2</accession>
<proteinExistence type="inferred from homology"/>
<evidence type="ECO:0000313" key="3">
    <source>
        <dbReference type="Proteomes" id="UP001628193"/>
    </source>
</evidence>
<sequence>MTDALVVVTTAPDEAVAESLAEVLVTEGLAACVHILPAGRSIYRWQGEVHKEPEWTLLIKTDRARFAPMRTRLLVLHPYEVPEILALPVEDGNPAYLAWLKG</sequence>
<gene>
    <name evidence="2" type="primary">cutA</name>
    <name evidence="2" type="ORF">SIID45300_02759</name>
</gene>
<protein>
    <submittedName>
        <fullName evidence="2">Divalent-cation tolerance protein CutA</fullName>
    </submittedName>
</protein>
<dbReference type="SUPFAM" id="SSF54913">
    <property type="entry name" value="GlnB-like"/>
    <property type="match status" value="1"/>
</dbReference>
<dbReference type="RefSeq" id="WP_420906132.1">
    <property type="nucleotide sequence ID" value="NZ_BAAFGK010000005.1"/>
</dbReference>
<dbReference type="InterPro" id="IPR004323">
    <property type="entry name" value="Ion_tolerance_CutA"/>
</dbReference>
<dbReference type="Gene3D" id="3.30.70.120">
    <property type="match status" value="1"/>
</dbReference>